<dbReference type="EMBL" id="GL732560">
    <property type="protein sequence ID" value="EFX77779.1"/>
    <property type="molecule type" value="Genomic_DNA"/>
</dbReference>
<protein>
    <submittedName>
        <fullName evidence="1">Uncharacterized protein</fullName>
    </submittedName>
</protein>
<evidence type="ECO:0000313" key="1">
    <source>
        <dbReference type="EMBL" id="EFX77779.1"/>
    </source>
</evidence>
<dbReference type="KEGG" id="dpx:DAPPUDRAFT_246975"/>
<dbReference type="HOGENOM" id="CLU_3016307_0_0_1"/>
<reference evidence="1 2" key="1">
    <citation type="journal article" date="2011" name="Science">
        <title>The ecoresponsive genome of Daphnia pulex.</title>
        <authorList>
            <person name="Colbourne J.K."/>
            <person name="Pfrender M.E."/>
            <person name="Gilbert D."/>
            <person name="Thomas W.K."/>
            <person name="Tucker A."/>
            <person name="Oakley T.H."/>
            <person name="Tokishita S."/>
            <person name="Aerts A."/>
            <person name="Arnold G.J."/>
            <person name="Basu M.K."/>
            <person name="Bauer D.J."/>
            <person name="Caceres C.E."/>
            <person name="Carmel L."/>
            <person name="Casola C."/>
            <person name="Choi J.H."/>
            <person name="Detter J.C."/>
            <person name="Dong Q."/>
            <person name="Dusheyko S."/>
            <person name="Eads B.D."/>
            <person name="Frohlich T."/>
            <person name="Geiler-Samerotte K.A."/>
            <person name="Gerlach D."/>
            <person name="Hatcher P."/>
            <person name="Jogdeo S."/>
            <person name="Krijgsveld J."/>
            <person name="Kriventseva E.V."/>
            <person name="Kultz D."/>
            <person name="Laforsch C."/>
            <person name="Lindquist E."/>
            <person name="Lopez J."/>
            <person name="Manak J.R."/>
            <person name="Muller J."/>
            <person name="Pangilinan J."/>
            <person name="Patwardhan R.P."/>
            <person name="Pitluck S."/>
            <person name="Pritham E.J."/>
            <person name="Rechtsteiner A."/>
            <person name="Rho M."/>
            <person name="Rogozin I.B."/>
            <person name="Sakarya O."/>
            <person name="Salamov A."/>
            <person name="Schaack S."/>
            <person name="Shapiro H."/>
            <person name="Shiga Y."/>
            <person name="Skalitzky C."/>
            <person name="Smith Z."/>
            <person name="Souvorov A."/>
            <person name="Sung W."/>
            <person name="Tang Z."/>
            <person name="Tsuchiya D."/>
            <person name="Tu H."/>
            <person name="Vos H."/>
            <person name="Wang M."/>
            <person name="Wolf Y.I."/>
            <person name="Yamagata H."/>
            <person name="Yamada T."/>
            <person name="Ye Y."/>
            <person name="Shaw J.R."/>
            <person name="Andrews J."/>
            <person name="Crease T.J."/>
            <person name="Tang H."/>
            <person name="Lucas S.M."/>
            <person name="Robertson H.M."/>
            <person name="Bork P."/>
            <person name="Koonin E.V."/>
            <person name="Zdobnov E.M."/>
            <person name="Grigoriev I.V."/>
            <person name="Lynch M."/>
            <person name="Boore J.L."/>
        </authorList>
    </citation>
    <scope>NUCLEOTIDE SEQUENCE [LARGE SCALE GENOMIC DNA]</scope>
</reference>
<sequence>MHQQTGLQLLRRHQLSEFQKGFWIQDSMNPYTFSDKLSLFSSAWVAVSGIAVCLVE</sequence>
<accession>E9GRI7</accession>
<proteinExistence type="predicted"/>
<gene>
    <name evidence="1" type="ORF">DAPPUDRAFT_246975</name>
</gene>
<dbReference type="Proteomes" id="UP000000305">
    <property type="component" value="Unassembled WGS sequence"/>
</dbReference>
<organism evidence="1 2">
    <name type="scientific">Daphnia pulex</name>
    <name type="common">Water flea</name>
    <dbReference type="NCBI Taxonomy" id="6669"/>
    <lineage>
        <taxon>Eukaryota</taxon>
        <taxon>Metazoa</taxon>
        <taxon>Ecdysozoa</taxon>
        <taxon>Arthropoda</taxon>
        <taxon>Crustacea</taxon>
        <taxon>Branchiopoda</taxon>
        <taxon>Diplostraca</taxon>
        <taxon>Cladocera</taxon>
        <taxon>Anomopoda</taxon>
        <taxon>Daphniidae</taxon>
        <taxon>Daphnia</taxon>
    </lineage>
</organism>
<dbReference type="AlphaFoldDB" id="E9GRI7"/>
<keyword evidence="2" id="KW-1185">Reference proteome</keyword>
<evidence type="ECO:0000313" key="2">
    <source>
        <dbReference type="Proteomes" id="UP000000305"/>
    </source>
</evidence>
<dbReference type="InParanoid" id="E9GRI7"/>
<name>E9GRI7_DAPPU</name>